<dbReference type="InterPro" id="IPR050617">
    <property type="entry name" value="E3_ligase_FN3/SPRY"/>
</dbReference>
<dbReference type="KEGG" id="cheb:HH215_23490"/>
<dbReference type="InterPro" id="IPR003961">
    <property type="entry name" value="FN3_dom"/>
</dbReference>
<organism evidence="2 3">
    <name type="scientific">Cohnella herbarum</name>
    <dbReference type="NCBI Taxonomy" id="2728023"/>
    <lineage>
        <taxon>Bacteria</taxon>
        <taxon>Bacillati</taxon>
        <taxon>Bacillota</taxon>
        <taxon>Bacilli</taxon>
        <taxon>Bacillales</taxon>
        <taxon>Paenibacillaceae</taxon>
        <taxon>Cohnella</taxon>
    </lineage>
</organism>
<dbReference type="InterPro" id="IPR013783">
    <property type="entry name" value="Ig-like_fold"/>
</dbReference>
<dbReference type="Pfam" id="PF00041">
    <property type="entry name" value="fn3"/>
    <property type="match status" value="2"/>
</dbReference>
<dbReference type="EMBL" id="CP051680">
    <property type="protein sequence ID" value="QJD85849.1"/>
    <property type="molecule type" value="Genomic_DNA"/>
</dbReference>
<evidence type="ECO:0000259" key="1">
    <source>
        <dbReference type="PROSITE" id="PS50853"/>
    </source>
</evidence>
<sequence>MSYQKVLPVLLISFFLIIPLNGKSSYASEQTANMTAAIAAGSAELEEKTSRQELVEKRTANTKQYLLGDGTQQTVITLEPQHYVDQNGQWQDIVPALIDEAEIQDMNAPMSREVVSEVKQISKKNKELKRLKVINQDDTSYKALQVPFDISLPMYFHKGYSIKKEQDQLYFKPVGASNKAKAKRTDKQTLIYEDVWASTDVTLQLLGEGVKETFILKDKNAPLTFSFEVEGEISSGLTRDQLHILPASLIDANGTVRSVDQNSRKQGNKQYIDITVDDSGLIYPIEVDPTVSLSPSLYAYRIVQAFGASDLYYNSPSSIVFVGGRAWNHGYISYLNFDLSSIDGIVSSASLSLYRTNSNSGDNRPLLIESYMNSSPWSSANPSQIPGRGELISAVNTPANNNAPVVFTGMEKYIRQVIAGNGNFGIELFPVLTDEKNQTLRHFLSPTLTINYTPIPKVTEVVAPVVNQFFGPNDNSFIPTIKVTGPNASPLTVAYYLDSEASPRETKSVSNPQTAQTVSFSAMNIGALAEGKHTFRFTASNGQQTGQKSVDVYVDKTLPSLGSVSVTSTGNSVSISGSASDGGSGLDVSPYRYTVGAVTSGWTSQTSYSVASLMPNTVYQVKFEARDKVGLVSLREQQIYTTAQNPTLSVTRSMENGLELSVNDSNPAGTKYVIQAGSQYVNATGALTASPVWFAPVNKKITVTGLTTNTSYVLTIKARNEAGVETSSSAAISGTTLAAPPVTITPVAEQRSIRLSWPAISGATGYDIEVDSTIISNGVSAAYVHNNLAPNTPHKYRVRVINAGGTGNWSTLVSINTLPNPPSIPLNIHTTSTQTDVTVTWDASTGADGYDIEADGKVIDNGNQLSYVAKDLLPLTKHTYRVRAKNAGGTSEWSNAVTQVTLPYPPTAPKQLAAQPTIHQITVNWDPVAGADSYEIEADGAILDNGTRTTYTHDGLDPLSGHTYRVRAVNAGGKSPWSSTLYATTHPEKPDIPTNIMMTADGTAISLIWYEVSHAESYDIEINGTTITNTTSAQFIHTELSPDSRHKYRIRAVNISGKSEWSSSVTMRTLPSQSDANDFLTNLAAVVTNSSITLSWDTVAPDAEYEIEVDGVIMDNGSSTIYQQTGLPPNEYHTYKIRLKQSGSSGVWVAMLSLSTLPNPPDAPGQLEGFPTNNSIELKWGRVEGATGYDIEIDGKTVGGSNNTTYLDEGLSPGTTHTYRVRAKNMTGVTAWSPALVTSTTNPDYRVEVVQGQVFHFSLLAFDVKDFSERKFIVMYNPDELEVIDLYSFTPKQDALSTGTIPGSPLSVTNVPGTIEFRVHQSVAPGTVWSGEITSIVFKSKIDGQSFINFRAE</sequence>
<dbReference type="InterPro" id="IPR036116">
    <property type="entry name" value="FN3_sf"/>
</dbReference>
<feature type="domain" description="Fibronectin type-III" evidence="1">
    <location>
        <begin position="821"/>
        <end position="904"/>
    </location>
</feature>
<dbReference type="SMART" id="SM00060">
    <property type="entry name" value="FN3"/>
    <property type="match status" value="8"/>
</dbReference>
<dbReference type="RefSeq" id="WP_169282101.1">
    <property type="nucleotide sequence ID" value="NZ_CP051680.1"/>
</dbReference>
<dbReference type="SUPFAM" id="SSF49265">
    <property type="entry name" value="Fibronectin type III"/>
    <property type="match status" value="4"/>
</dbReference>
<feature type="domain" description="Fibronectin type-III" evidence="1">
    <location>
        <begin position="989"/>
        <end position="1072"/>
    </location>
</feature>
<accession>A0A7Z2ZN89</accession>
<keyword evidence="3" id="KW-1185">Reference proteome</keyword>
<proteinExistence type="predicted"/>
<protein>
    <submittedName>
        <fullName evidence="2">Fibronectin type III domain-containing protein</fullName>
    </submittedName>
</protein>
<evidence type="ECO:0000313" key="2">
    <source>
        <dbReference type="EMBL" id="QJD85849.1"/>
    </source>
</evidence>
<dbReference type="Proteomes" id="UP000502248">
    <property type="component" value="Chromosome"/>
</dbReference>
<gene>
    <name evidence="2" type="ORF">HH215_23490</name>
</gene>
<feature type="domain" description="Fibronectin type-III" evidence="1">
    <location>
        <begin position="905"/>
        <end position="988"/>
    </location>
</feature>
<feature type="domain" description="Fibronectin type-III" evidence="1">
    <location>
        <begin position="738"/>
        <end position="820"/>
    </location>
</feature>
<name>A0A7Z2ZN89_9BACL</name>
<dbReference type="PANTHER" id="PTHR24099">
    <property type="entry name" value="E3 UBIQUITIN-PROTEIN LIGASE TRIM36-RELATED"/>
    <property type="match status" value="1"/>
</dbReference>
<dbReference type="Gene3D" id="2.60.40.10">
    <property type="entry name" value="Immunoglobulins"/>
    <property type="match status" value="7"/>
</dbReference>
<dbReference type="PROSITE" id="PS50853">
    <property type="entry name" value="FN3"/>
    <property type="match status" value="5"/>
</dbReference>
<dbReference type="PANTHER" id="PTHR24099:SF11">
    <property type="entry name" value="FIBRONECTIN TYPE III DOMAIN-CONTAINING 3BA-RELATED"/>
    <property type="match status" value="1"/>
</dbReference>
<feature type="domain" description="Fibronectin type-III" evidence="1">
    <location>
        <begin position="1160"/>
        <end position="1244"/>
    </location>
</feature>
<evidence type="ECO:0000313" key="3">
    <source>
        <dbReference type="Proteomes" id="UP000502248"/>
    </source>
</evidence>
<reference evidence="2 3" key="1">
    <citation type="submission" date="2020-04" db="EMBL/GenBank/DDBJ databases">
        <title>Genome sequencing of novel species.</title>
        <authorList>
            <person name="Heo J."/>
            <person name="Kim S.-J."/>
            <person name="Kim J.-S."/>
            <person name="Hong S.-B."/>
            <person name="Kwon S.-W."/>
        </authorList>
    </citation>
    <scope>NUCLEOTIDE SEQUENCE [LARGE SCALE GENOMIC DNA]</scope>
    <source>
        <strain evidence="2 3">MFER-1</strain>
    </source>
</reference>
<dbReference type="CDD" id="cd00063">
    <property type="entry name" value="FN3"/>
    <property type="match status" value="5"/>
</dbReference>